<accession>A0A2K8PF85</accession>
<sequence length="249" mass="25151">MRGPDRRTAVAAGVLFLLTEVAAIAGAVLYRPLLGAAEGRLAPGADTRALLGALCELVLVAAVTGTGAALFPVLRRRGEGMALGYVCGRLLEAALIAVGIVAVLGLVTLRRVSAGAAGGAADAALVAVHDWTFLLGPNIALGANTVLLAWLAYRARLVPRPLALLGLVGGPLICASAVAVMFGLYAQLSVPGSLAALPVFAWELGFAGWLIARGFGPHEQSAADGRRGDRAGHAGSAVRAGSIRPARAS</sequence>
<dbReference type="InterPro" id="IPR025495">
    <property type="entry name" value="DUF4386"/>
</dbReference>
<dbReference type="RefSeq" id="WP_030226351.1">
    <property type="nucleotide sequence ID" value="NZ_CP024985.1"/>
</dbReference>
<dbReference type="Proteomes" id="UP000231791">
    <property type="component" value="Chromosome"/>
</dbReference>
<gene>
    <name evidence="1" type="ORF">SLAV_14630</name>
</gene>
<dbReference type="Pfam" id="PF14329">
    <property type="entry name" value="DUF4386"/>
    <property type="match status" value="1"/>
</dbReference>
<protein>
    <submittedName>
        <fullName evidence="1">Uncharacterized protein</fullName>
    </submittedName>
</protein>
<name>A0A2K8PF85_STRLA</name>
<dbReference type="GeneID" id="49383979"/>
<proteinExistence type="predicted"/>
<evidence type="ECO:0000313" key="1">
    <source>
        <dbReference type="EMBL" id="ATZ24780.1"/>
    </source>
</evidence>
<evidence type="ECO:0000313" key="2">
    <source>
        <dbReference type="Proteomes" id="UP000231791"/>
    </source>
</evidence>
<dbReference type="OrthoDB" id="1176146at2"/>
<reference evidence="1 2" key="1">
    <citation type="submission" date="2017-11" db="EMBL/GenBank/DDBJ databases">
        <title>Complete genome sequence of Streptomyces lavendulae subsp. lavendulae CCM 3239 (formerly 'Streptomyces aureofaciens CCM 3239'), the producer of the angucycline-type antibiotic auricin.</title>
        <authorList>
            <person name="Busche T."/>
            <person name="Novakova R."/>
            <person name="Al'Dilaimi A."/>
            <person name="Homerova D."/>
            <person name="Feckova L."/>
            <person name="Rezuchova B."/>
            <person name="Mingyar E."/>
            <person name="Csolleiova D."/>
            <person name="Bekeova C."/>
            <person name="Winkler A."/>
            <person name="Sevcikova B."/>
            <person name="Kalinowski J."/>
            <person name="Kormanec J."/>
            <person name="Ruckert C."/>
        </authorList>
    </citation>
    <scope>NUCLEOTIDE SEQUENCE [LARGE SCALE GENOMIC DNA]</scope>
    <source>
        <strain evidence="1 2">CCM 3239</strain>
    </source>
</reference>
<dbReference type="AlphaFoldDB" id="A0A2K8PF85"/>
<dbReference type="EMBL" id="CP024985">
    <property type="protein sequence ID" value="ATZ24780.1"/>
    <property type="molecule type" value="Genomic_DNA"/>
</dbReference>
<organism evidence="1 2">
    <name type="scientific">Streptomyces lavendulae subsp. lavendulae</name>
    <dbReference type="NCBI Taxonomy" id="58340"/>
    <lineage>
        <taxon>Bacteria</taxon>
        <taxon>Bacillati</taxon>
        <taxon>Actinomycetota</taxon>
        <taxon>Actinomycetes</taxon>
        <taxon>Kitasatosporales</taxon>
        <taxon>Streptomycetaceae</taxon>
        <taxon>Streptomyces</taxon>
    </lineage>
</organism>
<keyword evidence="2" id="KW-1185">Reference proteome</keyword>
<dbReference type="KEGG" id="slx:SLAV_14630"/>